<evidence type="ECO:0000256" key="1">
    <source>
        <dbReference type="SAM" id="SignalP"/>
    </source>
</evidence>
<sequence>MKQVVALFPLLIAGLLDATPANAELSAPVMALAKNVVRQKCIL</sequence>
<feature type="signal peptide" evidence="1">
    <location>
        <begin position="1"/>
        <end position="23"/>
    </location>
</feature>
<dbReference type="EMBL" id="CBWP010000001">
    <property type="protein sequence ID" value="CDL35967.1"/>
    <property type="molecule type" value="Genomic_DNA"/>
</dbReference>
<organism evidence="2 3">
    <name type="scientific">Citrobacter freundii</name>
    <dbReference type="NCBI Taxonomy" id="546"/>
    <lineage>
        <taxon>Bacteria</taxon>
        <taxon>Pseudomonadati</taxon>
        <taxon>Pseudomonadota</taxon>
        <taxon>Gammaproteobacteria</taxon>
        <taxon>Enterobacterales</taxon>
        <taxon>Enterobacteriaceae</taxon>
        <taxon>Citrobacter</taxon>
        <taxon>Citrobacter freundii complex</taxon>
    </lineage>
</organism>
<reference evidence="2 3" key="1">
    <citation type="submission" date="2013-10" db="EMBL/GenBank/DDBJ databases">
        <title>Antibiotic resistance diversity of beta-lactamase producers in the General Hospital Vienna.</title>
        <authorList>
            <person name="Barisic I."/>
            <person name="Mitteregger D."/>
            <person name="Hirschl A.M."/>
            <person name="Noehammer C."/>
            <person name="Wiesinger-Mayr H."/>
        </authorList>
    </citation>
    <scope>NUCLEOTIDE SEQUENCE [LARGE SCALE GENOMIC DNA]</scope>
    <source>
        <strain evidence="2 3">ISC11</strain>
    </source>
</reference>
<comment type="caution">
    <text evidence="2">The sequence shown here is derived from an EMBL/GenBank/DDBJ whole genome shotgun (WGS) entry which is preliminary data.</text>
</comment>
<dbReference type="AlphaFoldDB" id="A0A7G2IGG2"/>
<evidence type="ECO:0000313" key="3">
    <source>
        <dbReference type="Proteomes" id="UP000019194"/>
    </source>
</evidence>
<proteinExistence type="predicted"/>
<protein>
    <submittedName>
        <fullName evidence="2">Uncharacterized protein</fullName>
    </submittedName>
</protein>
<feature type="chain" id="PRO_5028928166" evidence="1">
    <location>
        <begin position="24"/>
        <end position="43"/>
    </location>
</feature>
<keyword evidence="1" id="KW-0732">Signal</keyword>
<dbReference type="Proteomes" id="UP000019194">
    <property type="component" value="Unassembled WGS sequence"/>
</dbReference>
<name>A0A7G2IGG2_CITFR</name>
<accession>A0A7G2IGG2</accession>
<evidence type="ECO:0000313" key="2">
    <source>
        <dbReference type="EMBL" id="CDL35967.1"/>
    </source>
</evidence>